<organism evidence="1 2">
    <name type="scientific">Scandinavium hiltneri</name>
    <dbReference type="NCBI Taxonomy" id="2926519"/>
    <lineage>
        <taxon>Bacteria</taxon>
        <taxon>Pseudomonadati</taxon>
        <taxon>Pseudomonadota</taxon>
        <taxon>Gammaproteobacteria</taxon>
        <taxon>Enterobacterales</taxon>
        <taxon>Enterobacteriaceae</taxon>
        <taxon>Scandinavium</taxon>
    </lineage>
</organism>
<accession>A0ABT2E7E0</accession>
<sequence>MPSSNPADMSNTTFSIGASASAQRLAATMQQFRAQQEESRVFSEPVEFDPSPSSALGMRAHDIRGFCDSRPSELLTEYLRGLGFVREHLIAARNTLKASGKKKYEAYIKNAVEALPARFCGLNSYYLKILTDLMAIPFRRSAEKDRRELSDSLCLIANFIEKYRYCATDDRYRLYATTIVNDIDTEQLPPMIAGIIIREVTSLVNTACVANVLTFACSGITHEEYWRYTDPDDFAEVYPGGEIPDDASPLDMLDIYQPHHGIAQQSLWYGLDNYVDDFVVSLAGGLLCGRMPEQPRRVILKRA</sequence>
<keyword evidence="2" id="KW-1185">Reference proteome</keyword>
<comment type="caution">
    <text evidence="1">The sequence shown here is derived from an EMBL/GenBank/DDBJ whole genome shotgun (WGS) entry which is preliminary data.</text>
</comment>
<evidence type="ECO:0000313" key="1">
    <source>
        <dbReference type="EMBL" id="MCS2163697.1"/>
    </source>
</evidence>
<gene>
    <name evidence="1" type="ORF">MUU47_21735</name>
</gene>
<proteinExistence type="predicted"/>
<dbReference type="Proteomes" id="UP001205357">
    <property type="component" value="Unassembled WGS sequence"/>
</dbReference>
<protein>
    <submittedName>
        <fullName evidence="1">Uncharacterized protein</fullName>
    </submittedName>
</protein>
<dbReference type="RefSeq" id="WP_258990229.1">
    <property type="nucleotide sequence ID" value="NZ_JALIGE010000076.1"/>
</dbReference>
<evidence type="ECO:0000313" key="2">
    <source>
        <dbReference type="Proteomes" id="UP001205357"/>
    </source>
</evidence>
<dbReference type="EMBL" id="JALIGE010000076">
    <property type="protein sequence ID" value="MCS2163697.1"/>
    <property type="molecule type" value="Genomic_DNA"/>
</dbReference>
<reference evidence="1 2" key="1">
    <citation type="submission" date="2022-04" db="EMBL/GenBank/DDBJ databases">
        <title>Proposal of a three novel species of Scandinavium, Scandinavium hiltneri, Scandinavium manionii, Scandinavium tedordense.</title>
        <authorList>
            <person name="Maddock D.W."/>
            <person name="Brady C.L."/>
            <person name="Denman S."/>
            <person name="Arnold D."/>
        </authorList>
    </citation>
    <scope>NUCLEOTIDE SEQUENCE [LARGE SCALE GENOMIC DNA]</scope>
    <source>
        <strain evidence="1 2">H11S7</strain>
    </source>
</reference>
<name>A0ABT2E7E0_9ENTR</name>